<feature type="domain" description="FAD/NAD(P)-binding" evidence="1">
    <location>
        <begin position="3"/>
        <end position="41"/>
    </location>
</feature>
<dbReference type="Proteomes" id="UP001185331">
    <property type="component" value="Unassembled WGS sequence"/>
</dbReference>
<comment type="caution">
    <text evidence="2">The sequence shown here is derived from an EMBL/GenBank/DDBJ whole genome shotgun (WGS) entry which is preliminary data.</text>
</comment>
<organism evidence="2 3">
    <name type="scientific">Deinococcus soli</name>
    <name type="common">ex Cha et al. 2016</name>
    <dbReference type="NCBI Taxonomy" id="1309411"/>
    <lineage>
        <taxon>Bacteria</taxon>
        <taxon>Thermotogati</taxon>
        <taxon>Deinococcota</taxon>
        <taxon>Deinococci</taxon>
        <taxon>Deinococcales</taxon>
        <taxon>Deinococcaceae</taxon>
        <taxon>Deinococcus</taxon>
    </lineage>
</organism>
<accession>A0AAE4BQ42</accession>
<dbReference type="InterPro" id="IPR006905">
    <property type="entry name" value="Flavin_halogenase"/>
</dbReference>
<dbReference type="PANTHER" id="PTHR43747">
    <property type="entry name" value="FAD-BINDING PROTEIN"/>
    <property type="match status" value="1"/>
</dbReference>
<dbReference type="RefSeq" id="WP_309858150.1">
    <property type="nucleotide sequence ID" value="NZ_JAVDQJ010000017.1"/>
</dbReference>
<dbReference type="AlphaFoldDB" id="A0AAE4BQ42"/>
<sequence>MTDVLIVGAGPAGAAAALTLARLGVPVTLVDREATPGWRIGESLPGAARRVLFALGALDRFTAARHAPAPLRMSRWGSDDLQTLDAFRDPDGVGWHLDRARFETDLRADAVQAGARLVAPARLTRLDRCPGGWHVTLDRGPDLRAHLIIDATGRRTRLLRTYGQRTAVQDRLVCVYQTAPVTGLPDPATYTQATEHGWWYTATLPGGRRLVAFHGDADQSEVRRTYRQGPLHAALITPGLRDLLGDVRAPDWDAPAVCVAHSVARSAAGPGWFATGDSVIALDPLSSQGLLNALITGLECGHAVHAALQGDRAADQRYAQTIGQVWQAYRTHHATFYAAERRWLTAPFWVRRHGNAALRAQPKQTHPITQGLGSGA</sequence>
<evidence type="ECO:0000313" key="3">
    <source>
        <dbReference type="Proteomes" id="UP001185331"/>
    </source>
</evidence>
<dbReference type="PANTHER" id="PTHR43747:SF1">
    <property type="entry name" value="SLR1998 PROTEIN"/>
    <property type="match status" value="1"/>
</dbReference>
<dbReference type="Gene3D" id="3.50.50.60">
    <property type="entry name" value="FAD/NAD(P)-binding domain"/>
    <property type="match status" value="1"/>
</dbReference>
<dbReference type="Gene3D" id="3.30.9.100">
    <property type="match status" value="1"/>
</dbReference>
<protein>
    <submittedName>
        <fullName evidence="2">Flavin-dependent dehydrogenase</fullName>
    </submittedName>
</protein>
<dbReference type="GO" id="GO:0004497">
    <property type="term" value="F:monooxygenase activity"/>
    <property type="evidence" value="ECO:0007669"/>
    <property type="project" value="InterPro"/>
</dbReference>
<evidence type="ECO:0000313" key="2">
    <source>
        <dbReference type="EMBL" id="MDR6220864.1"/>
    </source>
</evidence>
<dbReference type="PRINTS" id="PR00420">
    <property type="entry name" value="RNGMNOXGNASE"/>
</dbReference>
<dbReference type="Pfam" id="PF07992">
    <property type="entry name" value="Pyr_redox_2"/>
    <property type="match status" value="1"/>
</dbReference>
<dbReference type="InterPro" id="IPR050816">
    <property type="entry name" value="Flavin-dep_Halogenase_NPB"/>
</dbReference>
<dbReference type="Pfam" id="PF04820">
    <property type="entry name" value="Trp_halogenase"/>
    <property type="match status" value="1"/>
</dbReference>
<evidence type="ECO:0000259" key="1">
    <source>
        <dbReference type="Pfam" id="PF07992"/>
    </source>
</evidence>
<reference evidence="2" key="1">
    <citation type="submission" date="2023-07" db="EMBL/GenBank/DDBJ databases">
        <title>Sorghum-associated microbial communities from plants grown in Nebraska, USA.</title>
        <authorList>
            <person name="Schachtman D."/>
        </authorList>
    </citation>
    <scope>NUCLEOTIDE SEQUENCE</scope>
    <source>
        <strain evidence="2">BE330</strain>
    </source>
</reference>
<dbReference type="EMBL" id="JAVDQK010000018">
    <property type="protein sequence ID" value="MDR6220864.1"/>
    <property type="molecule type" value="Genomic_DNA"/>
</dbReference>
<gene>
    <name evidence="2" type="ORF">J2Y00_004491</name>
</gene>
<proteinExistence type="predicted"/>
<dbReference type="InterPro" id="IPR036188">
    <property type="entry name" value="FAD/NAD-bd_sf"/>
</dbReference>
<dbReference type="SUPFAM" id="SSF51905">
    <property type="entry name" value="FAD/NAD(P)-binding domain"/>
    <property type="match status" value="1"/>
</dbReference>
<dbReference type="InterPro" id="IPR023753">
    <property type="entry name" value="FAD/NAD-binding_dom"/>
</dbReference>
<name>A0AAE4BQ42_9DEIO</name>